<accession>E9B879</accession>
<keyword evidence="11" id="KW-1133">Transmembrane helix</keyword>
<dbReference type="VEuPathDB" id="TriTrypDB:LDHU3_04.1390"/>
<evidence type="ECO:0000256" key="10">
    <source>
        <dbReference type="PIRSR" id="PIRSR603782-2"/>
    </source>
</evidence>
<dbReference type="PANTHER" id="PTHR12151">
    <property type="entry name" value="ELECTRON TRANSPORT PROTIN SCO1/SENC FAMILY MEMBER"/>
    <property type="match status" value="1"/>
</dbReference>
<comment type="similarity">
    <text evidence="2 8">Belongs to the SCO1/2 family.</text>
</comment>
<reference evidence="14" key="3">
    <citation type="submission" date="2011-02" db="EMBL/GenBank/DDBJ databases">
        <title>Whole genome sequencing of Leishmania donovani clinical lines reveals dynamic variation related to drug resistance.</title>
        <authorList>
            <person name="Downing T."/>
            <person name="Imamura H."/>
            <person name="Sanders M."/>
            <person name="Decuypere S."/>
            <person name="Hertz-Fowler C."/>
            <person name="Clark T.G."/>
            <person name="Rijal S."/>
            <person name="Sundar S."/>
            <person name="Quail M.A."/>
            <person name="De Doncker S."/>
            <person name="Maes I."/>
            <person name="Vanaerschot M."/>
            <person name="Stark O."/>
            <person name="Schonian G."/>
            <person name="Dujardin J.C."/>
            <person name="Berriman M."/>
        </authorList>
    </citation>
    <scope>NUCLEOTIDE SEQUENCE [LARGE SCALE GENOMIC DNA]</scope>
    <source>
        <strain evidence="14">BPK282A1</strain>
    </source>
</reference>
<keyword evidence="11" id="KW-0812">Transmembrane</keyword>
<dbReference type="VEuPathDB" id="TriTrypDB:LdBPK_041140.1"/>
<dbReference type="GO" id="GO:0005743">
    <property type="term" value="C:mitochondrial inner membrane"/>
    <property type="evidence" value="ECO:0007669"/>
    <property type="project" value="UniProtKB-SubCell"/>
</dbReference>
<keyword evidence="15" id="KW-1185">Reference proteome</keyword>
<feature type="transmembrane region" description="Helical" evidence="11">
    <location>
        <begin position="93"/>
        <end position="111"/>
    </location>
</feature>
<evidence type="ECO:0000256" key="8">
    <source>
        <dbReference type="PIRNR" id="PIRNR037736"/>
    </source>
</evidence>
<organism evidence="13 14">
    <name type="scientific">Leishmania donovani</name>
    <dbReference type="NCBI Taxonomy" id="5661"/>
    <lineage>
        <taxon>Eukaryota</taxon>
        <taxon>Discoba</taxon>
        <taxon>Euglenozoa</taxon>
        <taxon>Kinetoplastea</taxon>
        <taxon>Metakinetoplastina</taxon>
        <taxon>Trypanosomatida</taxon>
        <taxon>Trypanosomatidae</taxon>
        <taxon>Leishmaniinae</taxon>
        <taxon>Leishmania</taxon>
    </lineage>
</organism>
<dbReference type="PANTHER" id="PTHR12151:SF5">
    <property type="entry name" value="AT19154P"/>
    <property type="match status" value="1"/>
</dbReference>
<evidence type="ECO:0000313" key="12">
    <source>
        <dbReference type="EMBL" id="AYU75894.1"/>
    </source>
</evidence>
<feature type="binding site" evidence="9">
    <location>
        <position position="264"/>
    </location>
    <ligand>
        <name>Cu cation</name>
        <dbReference type="ChEBI" id="CHEBI:23378"/>
    </ligand>
</feature>
<dbReference type="GeneID" id="13391024"/>
<evidence type="ECO:0000256" key="5">
    <source>
        <dbReference type="ARBA" id="ARBA00023008"/>
    </source>
</evidence>
<gene>
    <name evidence="13" type="ORF">LDBPK_041140</name>
    <name evidence="12" type="ORF">LdCL_040017000</name>
</gene>
<dbReference type="GO" id="GO:0033617">
    <property type="term" value="P:mitochondrial respiratory chain complex IV assembly"/>
    <property type="evidence" value="ECO:0007669"/>
    <property type="project" value="TreeGrafter"/>
</dbReference>
<reference evidence="12 15" key="4">
    <citation type="journal article" date="2018" name="Sci. Rep.">
        <title>A complete Leishmania donovani reference genome identifies novel genetic variations associated with virulence.</title>
        <authorList>
            <person name="Lypaczewski P."/>
            <person name="Hoshizaki J."/>
            <person name="Zhang W.-W."/>
            <person name="McCall L.-I."/>
            <person name="Torcivia-Rodriguez J."/>
            <person name="Simonyan V."/>
            <person name="Kaur A."/>
            <person name="Dewar K."/>
            <person name="Matlashewski G."/>
        </authorList>
    </citation>
    <scope>NUCLEOTIDE SEQUENCE [LARGE SCALE GENOMIC DNA]</scope>
    <source>
        <strain evidence="12 15">LdCL</strain>
    </source>
</reference>
<dbReference type="Proteomes" id="UP000274082">
    <property type="component" value="Chromosome 4"/>
</dbReference>
<evidence type="ECO:0000256" key="11">
    <source>
        <dbReference type="SAM" id="Phobius"/>
    </source>
</evidence>
<dbReference type="VEuPathDB" id="TriTrypDB:LdCL_040017000"/>
<dbReference type="GO" id="GO:0016531">
    <property type="term" value="F:copper chaperone activity"/>
    <property type="evidence" value="ECO:0007669"/>
    <property type="project" value="InterPro"/>
</dbReference>
<evidence type="ECO:0000256" key="4">
    <source>
        <dbReference type="ARBA" id="ARBA00022792"/>
    </source>
</evidence>
<keyword evidence="12" id="KW-0560">Oxidoreductase</keyword>
<feature type="binding site" evidence="9">
    <location>
        <position position="171"/>
    </location>
    <ligand>
        <name>Cu cation</name>
        <dbReference type="ChEBI" id="CHEBI:23378"/>
    </ligand>
</feature>
<dbReference type="EMBL" id="FR799591">
    <property type="protein sequence ID" value="CBZ31452.1"/>
    <property type="molecule type" value="Genomic_DNA"/>
</dbReference>
<evidence type="ECO:0000313" key="13">
    <source>
        <dbReference type="EMBL" id="CBZ31452.1"/>
    </source>
</evidence>
<evidence type="ECO:0000256" key="6">
    <source>
        <dbReference type="ARBA" id="ARBA00023128"/>
    </source>
</evidence>
<dbReference type="KEGG" id="ldo:LDBPK_041140"/>
<dbReference type="InterPro" id="IPR003782">
    <property type="entry name" value="SCO1/SenC"/>
</dbReference>
<dbReference type="PhylomeDB" id="E9B879"/>
<dbReference type="GO" id="GO:0005507">
    <property type="term" value="F:copper ion binding"/>
    <property type="evidence" value="ECO:0007669"/>
    <property type="project" value="InterPro"/>
</dbReference>
<evidence type="ECO:0000256" key="3">
    <source>
        <dbReference type="ARBA" id="ARBA00022723"/>
    </source>
</evidence>
<protein>
    <submittedName>
        <fullName evidence="13">Cytochrome c oxidase assembly factor, putative</fullName>
        <ecNumber evidence="12">1.9.3.1</ecNumber>
    </submittedName>
</protein>
<dbReference type="Pfam" id="PF02630">
    <property type="entry name" value="SCO1-SenC"/>
    <property type="match status" value="1"/>
</dbReference>
<keyword evidence="3 9" id="KW-0479">Metal-binding</keyword>
<dbReference type="EC" id="1.9.3.1" evidence="12"/>
<comment type="subcellular location">
    <subcellularLocation>
        <location evidence="1 8">Mitochondrion inner membrane</location>
    </subcellularLocation>
</comment>
<dbReference type="RefSeq" id="XP_003858176.1">
    <property type="nucleotide sequence ID" value="XM_003858128.1"/>
</dbReference>
<dbReference type="OMA" id="DPTWTNW"/>
<dbReference type="EMBL" id="CP029503">
    <property type="protein sequence ID" value="AYU75894.1"/>
    <property type="molecule type" value="Genomic_DNA"/>
</dbReference>
<dbReference type="Gene3D" id="3.40.30.10">
    <property type="entry name" value="Glutaredoxin"/>
    <property type="match status" value="1"/>
</dbReference>
<dbReference type="SUPFAM" id="SSF52833">
    <property type="entry name" value="Thioredoxin-like"/>
    <property type="match status" value="1"/>
</dbReference>
<dbReference type="PIRSF" id="PIRSF037736">
    <property type="entry name" value="SCO1"/>
    <property type="match status" value="1"/>
</dbReference>
<evidence type="ECO:0000256" key="9">
    <source>
        <dbReference type="PIRSR" id="PIRSR037736-1"/>
    </source>
</evidence>
<keyword evidence="4 8" id="KW-0999">Mitochondrion inner membrane</keyword>
<proteinExistence type="inferred from homology"/>
<dbReference type="OrthoDB" id="270009at2759"/>
<dbReference type="InterPro" id="IPR017276">
    <property type="entry name" value="Synth_of_cyt-c-oxidase_Sco1/2"/>
</dbReference>
<reference evidence="13 14" key="1">
    <citation type="journal article" date="2011" name="Genome Res.">
        <title>Whole genome sequencing of multiple Leishmania donovani clinical isolates provides insights into population structure and mechanisms of drug resistance.</title>
        <authorList>
            <person name="Downing T."/>
            <person name="Imamura H."/>
            <person name="Decuypere S."/>
            <person name="Clark T.G."/>
            <person name="Coombs G.H."/>
            <person name="Cotton J.A."/>
            <person name="Hilley J.D."/>
            <person name="de Doncker S."/>
            <person name="Maes I."/>
            <person name="Mottram J.C."/>
            <person name="Quail M.A."/>
            <person name="Rijal S."/>
            <person name="Sanders M."/>
            <person name="Schonian G."/>
            <person name="Stark O."/>
            <person name="Sundar S."/>
            <person name="Vanaerschot M."/>
            <person name="Hertz-Fowler C."/>
            <person name="Dujardin J.C."/>
            <person name="Berriman M."/>
        </authorList>
    </citation>
    <scope>NUCLEOTIDE SEQUENCE [LARGE SCALE GENOMIC DNA]</scope>
    <source>
        <strain evidence="13 14">BPK282A1</strain>
    </source>
</reference>
<dbReference type="Proteomes" id="UP000008980">
    <property type="component" value="Chromosome 4"/>
</dbReference>
<evidence type="ECO:0000313" key="14">
    <source>
        <dbReference type="Proteomes" id="UP000008980"/>
    </source>
</evidence>
<dbReference type="FunFam" id="3.40.30.10:FF:000013">
    <property type="entry name" value="Blast:Protein SCO1 homolog, mitochondrial"/>
    <property type="match status" value="1"/>
</dbReference>
<dbReference type="GO" id="GO:0016491">
    <property type="term" value="F:oxidoreductase activity"/>
    <property type="evidence" value="ECO:0007669"/>
    <property type="project" value="UniProtKB-KW"/>
</dbReference>
<evidence type="ECO:0000256" key="2">
    <source>
        <dbReference type="ARBA" id="ARBA00010996"/>
    </source>
</evidence>
<accession>A0A3S5H5E9</accession>
<dbReference type="AlphaFoldDB" id="E9B879"/>
<reference evidence="13" key="2">
    <citation type="submission" date="2011-01" db="EMBL/GenBank/DDBJ databases">
        <authorList>
            <person name="Zhao B.P."/>
            <person name="Ren Z.A."/>
            <person name="Li C.D."/>
        </authorList>
    </citation>
    <scope>NUCLEOTIDE SEQUENCE</scope>
    <source>
        <strain evidence="13">BPK282A1</strain>
    </source>
</reference>
<keyword evidence="6 8" id="KW-0496">Mitochondrion</keyword>
<evidence type="ECO:0000313" key="15">
    <source>
        <dbReference type="Proteomes" id="UP000274082"/>
    </source>
</evidence>
<keyword evidence="5 9" id="KW-0186">Copper</keyword>
<feature type="binding site" evidence="9">
    <location>
        <position position="175"/>
    </location>
    <ligand>
        <name>Cu cation</name>
        <dbReference type="ChEBI" id="CHEBI:23378"/>
    </ligand>
</feature>
<evidence type="ECO:0000256" key="1">
    <source>
        <dbReference type="ARBA" id="ARBA00004273"/>
    </source>
</evidence>
<keyword evidence="10" id="KW-1015">Disulfide bond</keyword>
<dbReference type="InterPro" id="IPR036249">
    <property type="entry name" value="Thioredoxin-like_sf"/>
</dbReference>
<dbReference type="CDD" id="cd02968">
    <property type="entry name" value="SCO"/>
    <property type="match status" value="1"/>
</dbReference>
<evidence type="ECO:0000256" key="7">
    <source>
        <dbReference type="ARBA" id="ARBA00023136"/>
    </source>
</evidence>
<dbReference type="GO" id="GO:0006878">
    <property type="term" value="P:intracellular copper ion homeostasis"/>
    <property type="evidence" value="ECO:0007669"/>
    <property type="project" value="UniProtKB-UniRule"/>
</dbReference>
<sequence length="310" mass="35070">MHRSLLRCAVRGESMMESYRSDALLRLRCHFGAMRRGSPMGSAATEAAALVNITITPLTCSRRAFRQQGAVNPNNPDATEAAELEKDWQALKTYGMIGGFALLCIATLWYGSRQAKKRYFGAEGSARVSVETRGRPALGGPFVLVNTKGEPVSQAEFLGSWAFFYFGFTHCPEICPVELNRMSHVVDAVRAARPQERIAPLFVSCDPRRDSLEAIDEYLSVFHPDFIGLVGTPKQVNDACRSYRIYYSIPTEEDAEQEDYLIDHSIAIFLFDPQGRFVDFFGNRYDEREITEKVLHYMSEYAKDPTWTNW</sequence>
<keyword evidence="7 11" id="KW-0472">Membrane</keyword>
<feature type="disulfide bond" description="Redox-active" evidence="10">
    <location>
        <begin position="171"/>
        <end position="175"/>
    </location>
</feature>
<name>E9B879_LEIDO</name>